<protein>
    <submittedName>
        <fullName evidence="3">Guanylate cyclase</fullName>
    </submittedName>
</protein>
<gene>
    <name evidence="3" type="ORF">N868_10505</name>
</gene>
<evidence type="ECO:0000256" key="1">
    <source>
        <dbReference type="SAM" id="MobiDB-lite"/>
    </source>
</evidence>
<dbReference type="CDD" id="cd07302">
    <property type="entry name" value="CHD"/>
    <property type="match status" value="1"/>
</dbReference>
<feature type="compositionally biased region" description="Low complexity" evidence="1">
    <location>
        <begin position="26"/>
        <end position="39"/>
    </location>
</feature>
<dbReference type="PROSITE" id="PS50125">
    <property type="entry name" value="GUANYLATE_CYCLASE_2"/>
    <property type="match status" value="1"/>
</dbReference>
<keyword evidence="4" id="KW-1185">Reference proteome</keyword>
<reference evidence="3 4" key="1">
    <citation type="submission" date="2013-08" db="EMBL/GenBank/DDBJ databases">
        <title>Genome sequencing of Cellulomonas carbonis T26.</title>
        <authorList>
            <person name="Chen F."/>
            <person name="Li Y."/>
            <person name="Wang G."/>
        </authorList>
    </citation>
    <scope>NUCLEOTIDE SEQUENCE [LARGE SCALE GENOMIC DNA]</scope>
    <source>
        <strain evidence="3 4">T26</strain>
    </source>
</reference>
<evidence type="ECO:0000313" key="3">
    <source>
        <dbReference type="EMBL" id="KGM11027.1"/>
    </source>
</evidence>
<dbReference type="InterPro" id="IPR001054">
    <property type="entry name" value="A/G_cyclase"/>
</dbReference>
<dbReference type="Gene3D" id="3.30.70.1230">
    <property type="entry name" value="Nucleotide cyclase"/>
    <property type="match status" value="1"/>
</dbReference>
<dbReference type="Proteomes" id="UP000029839">
    <property type="component" value="Unassembled WGS sequence"/>
</dbReference>
<evidence type="ECO:0000313" key="4">
    <source>
        <dbReference type="Proteomes" id="UP000029839"/>
    </source>
</evidence>
<comment type="caution">
    <text evidence="3">The sequence shown here is derived from an EMBL/GenBank/DDBJ whole genome shotgun (WGS) entry which is preliminary data.</text>
</comment>
<dbReference type="GO" id="GO:0004016">
    <property type="term" value="F:adenylate cyclase activity"/>
    <property type="evidence" value="ECO:0007669"/>
    <property type="project" value="UniProtKB-ARBA"/>
</dbReference>
<dbReference type="SUPFAM" id="SSF55073">
    <property type="entry name" value="Nucleotide cyclase"/>
    <property type="match status" value="1"/>
</dbReference>
<dbReference type="AlphaFoldDB" id="A0A0A0BTJ2"/>
<dbReference type="RefSeq" id="WP_229734475.1">
    <property type="nucleotide sequence ID" value="NZ_AXCY01000032.1"/>
</dbReference>
<evidence type="ECO:0000259" key="2">
    <source>
        <dbReference type="PROSITE" id="PS50125"/>
    </source>
</evidence>
<dbReference type="GO" id="GO:0035556">
    <property type="term" value="P:intracellular signal transduction"/>
    <property type="evidence" value="ECO:0007669"/>
    <property type="project" value="InterPro"/>
</dbReference>
<proteinExistence type="predicted"/>
<organism evidence="3 4">
    <name type="scientific">Cellulomonas carbonis T26</name>
    <dbReference type="NCBI Taxonomy" id="947969"/>
    <lineage>
        <taxon>Bacteria</taxon>
        <taxon>Bacillati</taxon>
        <taxon>Actinomycetota</taxon>
        <taxon>Actinomycetes</taxon>
        <taxon>Micrococcales</taxon>
        <taxon>Cellulomonadaceae</taxon>
        <taxon>Cellulomonas</taxon>
    </lineage>
</organism>
<name>A0A0A0BTJ2_9CELL</name>
<dbReference type="SMART" id="SM00044">
    <property type="entry name" value="CYCc"/>
    <property type="match status" value="1"/>
</dbReference>
<dbReference type="EMBL" id="AXCY01000032">
    <property type="protein sequence ID" value="KGM11027.1"/>
    <property type="molecule type" value="Genomic_DNA"/>
</dbReference>
<dbReference type="GO" id="GO:0009190">
    <property type="term" value="P:cyclic nucleotide biosynthetic process"/>
    <property type="evidence" value="ECO:0007669"/>
    <property type="project" value="InterPro"/>
</dbReference>
<feature type="compositionally biased region" description="Basic and acidic residues" evidence="1">
    <location>
        <begin position="12"/>
        <end position="24"/>
    </location>
</feature>
<sequence>MSDAEGTGQDVRPGDPRPEVRPPDATEQPTIEQPTTEQPADQHAEPHGPESTVARLEAQLLGGPRTLSLEDIAERVDGDLDEVRLFWHALGLPTVESAAVAYTEADAEVVETLHRAAQTYGVSQRTAVSLVRSIGHTTDRLVLWQVEALAEHMAERYHLDDTSARLMVLSRLPDIAPMLERQLVHAWRRQLASIAARIASEFGGARGAPVRDDELPLARAVGFADMVAFTRRTAQLKAHELSDFVQHFETRVRDVVTSTGGRVVKTIGDAVLFVADDVRTGAEVALGLAEAFDLQGPSPVRVAWTWGRVLSRFGDVFGPSVNVAARLTDAAEPGTVLVDPGTADVLRRIGGYLLDELPEQDLPGVGPMRPVRLAHLAASTADGD</sequence>
<feature type="region of interest" description="Disordered" evidence="1">
    <location>
        <begin position="1"/>
        <end position="51"/>
    </location>
</feature>
<accession>A0A0A0BTJ2</accession>
<reference evidence="3 4" key="2">
    <citation type="journal article" date="2015" name="Stand. Genomic Sci.">
        <title>Draft genome sequence of Cellulomonas carbonis T26(T) and comparative analysis of six Cellulomonas genomes.</title>
        <authorList>
            <person name="Zhuang W."/>
            <person name="Zhang S."/>
            <person name="Xia X."/>
            <person name="Wang G."/>
        </authorList>
    </citation>
    <scope>NUCLEOTIDE SEQUENCE [LARGE SCALE GENOMIC DNA]</scope>
    <source>
        <strain evidence="3 4">T26</strain>
    </source>
</reference>
<dbReference type="Pfam" id="PF00211">
    <property type="entry name" value="Guanylate_cyc"/>
    <property type="match status" value="1"/>
</dbReference>
<feature type="domain" description="Guanylate cyclase" evidence="2">
    <location>
        <begin position="220"/>
        <end position="328"/>
    </location>
</feature>
<dbReference type="InterPro" id="IPR029787">
    <property type="entry name" value="Nucleotide_cyclase"/>
</dbReference>